<proteinExistence type="predicted"/>
<protein>
    <submittedName>
        <fullName evidence="1">Uncharacterized protein</fullName>
    </submittedName>
</protein>
<name>A0A413IRU9_9BACT</name>
<dbReference type="AlphaFoldDB" id="A0A413IRU9"/>
<dbReference type="OrthoDB" id="1096111at2"/>
<organism evidence="1 2">
    <name type="scientific">Butyricimonas virosa</name>
    <dbReference type="NCBI Taxonomy" id="544645"/>
    <lineage>
        <taxon>Bacteria</taxon>
        <taxon>Pseudomonadati</taxon>
        <taxon>Bacteroidota</taxon>
        <taxon>Bacteroidia</taxon>
        <taxon>Bacteroidales</taxon>
        <taxon>Odoribacteraceae</taxon>
        <taxon>Butyricimonas</taxon>
    </lineage>
</organism>
<comment type="caution">
    <text evidence="1">The sequence shown here is derived from an EMBL/GenBank/DDBJ whole genome shotgun (WGS) entry which is preliminary data.</text>
</comment>
<accession>A0A413IRU9</accession>
<gene>
    <name evidence="1" type="ORF">DXA50_04695</name>
</gene>
<dbReference type="RefSeq" id="WP_117722306.1">
    <property type="nucleotide sequence ID" value="NZ_CAJKXH010000062.1"/>
</dbReference>
<sequence>MWKSYLLYSVCVFTLLTSCNEEDIKLNASSVVDWFAVPDRPGELGHLLHKIYKETGVSIFINDTLGYVEDGVDSNGDPVRFYETVSEKYLIYSLVSKEVRFTLSRDTAAMLKAAYAIEKWVLPNLPPLGKYRVKSLLLVDSLLTEDYGGDTIREGGKAAWVFEESIETTPVGKLADIKSMDESTLKFWAGMVLSAKVYTWLNIHCSDSLKFFYKMTNSDLPTKARTLYNMHAYKYYRMLDTGEEIDLNADWYFGAELWDYWRMGFLEWGDTEWSEIDPKNSNREIVYRKTLEKSCDAMNYIAAVYAFSDEEFKNLFTGVEYSEKCIRRRLYVKELVNLFCQANGVTYQSFY</sequence>
<evidence type="ECO:0000313" key="2">
    <source>
        <dbReference type="Proteomes" id="UP000286063"/>
    </source>
</evidence>
<reference evidence="1 2" key="1">
    <citation type="submission" date="2018-08" db="EMBL/GenBank/DDBJ databases">
        <title>A genome reference for cultivated species of the human gut microbiota.</title>
        <authorList>
            <person name="Zou Y."/>
            <person name="Xue W."/>
            <person name="Luo G."/>
        </authorList>
    </citation>
    <scope>NUCLEOTIDE SEQUENCE [LARGE SCALE GENOMIC DNA]</scope>
    <source>
        <strain evidence="1 2">OF02-7</strain>
    </source>
</reference>
<dbReference type="Proteomes" id="UP000286063">
    <property type="component" value="Unassembled WGS sequence"/>
</dbReference>
<dbReference type="PROSITE" id="PS51257">
    <property type="entry name" value="PROKAR_LIPOPROTEIN"/>
    <property type="match status" value="1"/>
</dbReference>
<dbReference type="EMBL" id="QSCR01000004">
    <property type="protein sequence ID" value="RGY20160.1"/>
    <property type="molecule type" value="Genomic_DNA"/>
</dbReference>
<evidence type="ECO:0000313" key="1">
    <source>
        <dbReference type="EMBL" id="RGY20160.1"/>
    </source>
</evidence>